<feature type="domain" description="YrdC-like" evidence="12">
    <location>
        <begin position="271"/>
        <end position="461"/>
    </location>
</feature>
<dbReference type="RefSeq" id="WP_020516688.1">
    <property type="nucleotide sequence ID" value="NZ_JBIAZU010000003.1"/>
</dbReference>
<dbReference type="PANTHER" id="PTHR42959:SF1">
    <property type="entry name" value="CARBAMOYLTRANSFERASE HYPF"/>
    <property type="match status" value="1"/>
</dbReference>
<feature type="active site" evidence="10">
    <location>
        <position position="113"/>
    </location>
</feature>
<evidence type="ECO:0000259" key="11">
    <source>
        <dbReference type="PROSITE" id="PS51160"/>
    </source>
</evidence>
<dbReference type="NCBIfam" id="TIGR00074">
    <property type="entry name" value="hypC_hupF"/>
    <property type="match status" value="1"/>
</dbReference>
<dbReference type="InterPro" id="IPR041440">
    <property type="entry name" value="HypF_C"/>
</dbReference>
<dbReference type="Gene3D" id="2.30.30.140">
    <property type="match status" value="1"/>
</dbReference>
<dbReference type="PROSITE" id="PS01097">
    <property type="entry name" value="HUPF_HYPC"/>
    <property type="match status" value="1"/>
</dbReference>
<evidence type="ECO:0000256" key="9">
    <source>
        <dbReference type="PIRNR" id="PIRNR006256"/>
    </source>
</evidence>
<dbReference type="SUPFAM" id="SSF54975">
    <property type="entry name" value="Acylphosphatase/BLUF domain-like"/>
    <property type="match status" value="1"/>
</dbReference>
<evidence type="ECO:0000256" key="1">
    <source>
        <dbReference type="ARBA" id="ARBA00004711"/>
    </source>
</evidence>
<dbReference type="InterPro" id="IPR043129">
    <property type="entry name" value="ATPase_NBD"/>
</dbReference>
<dbReference type="Gene3D" id="3.30.420.40">
    <property type="match status" value="1"/>
</dbReference>
<dbReference type="Gene3D" id="3.90.870.50">
    <property type="match status" value="1"/>
</dbReference>
<dbReference type="Pfam" id="PF17788">
    <property type="entry name" value="HypF_C"/>
    <property type="match status" value="1"/>
</dbReference>
<dbReference type="PROSITE" id="PS00150">
    <property type="entry name" value="ACYLPHOSPHATASE_1"/>
    <property type="match status" value="1"/>
</dbReference>
<feature type="active site" evidence="10">
    <location>
        <position position="95"/>
    </location>
</feature>
<comment type="catalytic activity">
    <reaction evidence="10">
        <text>an acyl phosphate + H2O = a carboxylate + phosphate + H(+)</text>
        <dbReference type="Rhea" id="RHEA:14965"/>
        <dbReference type="ChEBI" id="CHEBI:15377"/>
        <dbReference type="ChEBI" id="CHEBI:15378"/>
        <dbReference type="ChEBI" id="CHEBI:29067"/>
        <dbReference type="ChEBI" id="CHEBI:43474"/>
        <dbReference type="ChEBI" id="CHEBI:59918"/>
        <dbReference type="EC" id="3.6.1.7"/>
    </reaction>
</comment>
<dbReference type="Pfam" id="PF22521">
    <property type="entry name" value="HypF_C_2"/>
    <property type="match status" value="1"/>
</dbReference>
<accession>A0ABW6WER2</accession>
<dbReference type="PIRSF" id="PIRSF006256">
    <property type="entry name" value="CMPcnvr_hdrg_mat"/>
    <property type="match status" value="1"/>
</dbReference>
<dbReference type="SUPFAM" id="SSF159127">
    <property type="entry name" value="HupF/HypC-like"/>
    <property type="match status" value="1"/>
</dbReference>
<comment type="similarity">
    <text evidence="3 9">Belongs to the carbamoyltransferase HypF family.</text>
</comment>
<evidence type="ECO:0000259" key="12">
    <source>
        <dbReference type="PROSITE" id="PS51163"/>
    </source>
</evidence>
<dbReference type="InterPro" id="IPR004421">
    <property type="entry name" value="Carbamoyltransferase_HypF"/>
</dbReference>
<dbReference type="InterPro" id="IPR019812">
    <property type="entry name" value="Hydgase_assmbl_chp_CS"/>
</dbReference>
<evidence type="ECO:0000256" key="2">
    <source>
        <dbReference type="ARBA" id="ARBA00006018"/>
    </source>
</evidence>
<dbReference type="SUPFAM" id="SSF55821">
    <property type="entry name" value="YrdC/RibB"/>
    <property type="match status" value="1"/>
</dbReference>
<dbReference type="SUPFAM" id="SSF53067">
    <property type="entry name" value="Actin-like ATPase domain"/>
    <property type="match status" value="1"/>
</dbReference>
<evidence type="ECO:0000256" key="8">
    <source>
        <dbReference type="ARBA" id="ARBA00048220"/>
    </source>
</evidence>
<dbReference type="InterPro" id="IPR001792">
    <property type="entry name" value="Acylphosphatase-like_dom"/>
</dbReference>
<keyword evidence="14" id="KW-1185">Reference proteome</keyword>
<keyword evidence="6" id="KW-0863">Zinc-finger</keyword>
<keyword evidence="7" id="KW-0862">Zinc</keyword>
<organism evidence="13 14">
    <name type="scientific">Paractinoplanes globisporus</name>
    <dbReference type="NCBI Taxonomy" id="113565"/>
    <lineage>
        <taxon>Bacteria</taxon>
        <taxon>Bacillati</taxon>
        <taxon>Actinomycetota</taxon>
        <taxon>Actinomycetes</taxon>
        <taxon>Micromonosporales</taxon>
        <taxon>Micromonosporaceae</taxon>
        <taxon>Paractinoplanes</taxon>
    </lineage>
</organism>
<keyword evidence="10" id="KW-0378">Hydrolase</keyword>
<protein>
    <recommendedName>
        <fullName evidence="9">Carbamoyltransferase</fullName>
        <ecNumber evidence="9">6.2.-.-</ecNumber>
    </recommendedName>
</protein>
<dbReference type="InterPro" id="IPR036046">
    <property type="entry name" value="Acylphosphatase-like_dom_sf"/>
</dbReference>
<dbReference type="Pfam" id="PF00708">
    <property type="entry name" value="Acylphosphatase"/>
    <property type="match status" value="1"/>
</dbReference>
<evidence type="ECO:0000256" key="7">
    <source>
        <dbReference type="ARBA" id="ARBA00022833"/>
    </source>
</evidence>
<name>A0ABW6WER2_9ACTN</name>
<dbReference type="Gene3D" id="3.30.110.120">
    <property type="match status" value="1"/>
</dbReference>
<gene>
    <name evidence="13" type="primary">hypF</name>
    <name evidence="13" type="ORF">ACFY35_17035</name>
</gene>
<keyword evidence="5" id="KW-0479">Metal-binding</keyword>
<dbReference type="Pfam" id="PF01300">
    <property type="entry name" value="Sua5_yciO_yrdC"/>
    <property type="match status" value="1"/>
</dbReference>
<dbReference type="InterPro" id="IPR006070">
    <property type="entry name" value="Sua5-like_dom"/>
</dbReference>
<sequence>MCLGIPGQVVEIVDGFAGQLALVDVEGATRKVNIGMLDEAPDPGAWVLIHLGFAVELIDAQEASRAMSGLELVGQARRLRRRYTVSGLVQGVGFRPFAYASASALALSGSVANTADGVVVEVEGEADAVHEYGRRLRDDAPPLAMVLDVRAEELPLLGGTGFTIEASRDGGPARTLASPDVAICADCLRELRDPADRRYRHPFITCTNCGPRFTIITSLPYDRAATTMAGFPMCPACTAEYSDPANRRFHAQPIACPSCGPSLELWPGGSDDPLAASRRLLAEGRIIAVKGLGGYHLACDARNAAAVAELRRRKRRGGKPFAVMVAGLETARALAMLTDDDERLLDDIRRPIVLVPRRAGSGIANEVAPDNPDLGIMLPYTPLHVLLFGLPGDSAGPDALVMTSGNLSGEPIVTDDDEALTRLASLADAWLRHDRAIRVPCDDSVSRHVAGAELPIRRSRGYAPLPLALPFEVPPMLAAGADLKNTCAVASGRYAWLSQHIGDMDDLSTIEALTRTERHLEELTGVAPEIVVADLHPGYRSTDWARRHAAGRPVRRVQHHHAHVASVMAEHGLGPDEKVIGIAFDGTGYGPDGAVWGGEMLIAGYKDYRRAARLGYVPLAGGDASVLRPYRMALAHLHAAGVPWHPDLPAVEACPPAERDLLARQFGSGADCVPTSSMGRLFDAVSSLAGVRHTVEYEAEAAIVLEGQARTASAGLSHPYALELCVSQDGPDVADAGPVIRQIARNVLDGVPPAMVAARFHATVAALIVQLAERGRETTGLDVVALGGGVFQNALLMAAAVRDLGERGFTVLRPRLLPPNDGGIALGQLVIGSL</sequence>
<dbReference type="PROSITE" id="PS51163">
    <property type="entry name" value="YRDC"/>
    <property type="match status" value="1"/>
</dbReference>
<comment type="similarity">
    <text evidence="2">Belongs to the HupF/HypC family.</text>
</comment>
<dbReference type="InterPro" id="IPR001109">
    <property type="entry name" value="Hydrogenase_HupF/HypC"/>
</dbReference>
<proteinExistence type="inferred from homology"/>
<dbReference type="EMBL" id="JBIAZU010000003">
    <property type="protein sequence ID" value="MFF5291149.1"/>
    <property type="molecule type" value="Genomic_DNA"/>
</dbReference>
<dbReference type="Gene3D" id="3.30.420.360">
    <property type="match status" value="1"/>
</dbReference>
<dbReference type="Pfam" id="PF01455">
    <property type="entry name" value="HupF_HypC"/>
    <property type="match status" value="1"/>
</dbReference>
<evidence type="ECO:0000256" key="5">
    <source>
        <dbReference type="ARBA" id="ARBA00022723"/>
    </source>
</evidence>
<evidence type="ECO:0000256" key="4">
    <source>
        <dbReference type="ARBA" id="ARBA00022598"/>
    </source>
</evidence>
<keyword evidence="4 13" id="KW-0436">Ligase</keyword>
<comment type="caution">
    <text evidence="13">The sequence shown here is derived from an EMBL/GenBank/DDBJ whole genome shotgun (WGS) entry which is preliminary data.</text>
</comment>
<feature type="domain" description="Acylphosphatase-like" evidence="11">
    <location>
        <begin position="80"/>
        <end position="166"/>
    </location>
</feature>
<dbReference type="Proteomes" id="UP001602245">
    <property type="component" value="Unassembled WGS sequence"/>
</dbReference>
<dbReference type="InterPro" id="IPR055128">
    <property type="entry name" value="HypF_C_2"/>
</dbReference>
<evidence type="ECO:0000256" key="3">
    <source>
        <dbReference type="ARBA" id="ARBA00008097"/>
    </source>
</evidence>
<dbReference type="GO" id="GO:0016874">
    <property type="term" value="F:ligase activity"/>
    <property type="evidence" value="ECO:0007669"/>
    <property type="project" value="UniProtKB-KW"/>
</dbReference>
<dbReference type="InterPro" id="IPR017968">
    <property type="entry name" value="Acylphosphatase_CS"/>
</dbReference>
<dbReference type="PRINTS" id="PR00445">
    <property type="entry name" value="HUPFHYPC"/>
</dbReference>
<dbReference type="InterPro" id="IPR017945">
    <property type="entry name" value="DHBP_synth_RibB-like_a/b_dom"/>
</dbReference>
<dbReference type="EC" id="6.2.-.-" evidence="9"/>
<evidence type="ECO:0000313" key="13">
    <source>
        <dbReference type="EMBL" id="MFF5291149.1"/>
    </source>
</evidence>
<dbReference type="PANTHER" id="PTHR42959">
    <property type="entry name" value="CARBAMOYLTRANSFERASE"/>
    <property type="match status" value="1"/>
</dbReference>
<dbReference type="Pfam" id="PF07503">
    <property type="entry name" value="zf-HYPF"/>
    <property type="match status" value="2"/>
</dbReference>
<comment type="pathway">
    <text evidence="1">Protein modification; [NiFe] hydrogenase maturation.</text>
</comment>
<comment type="catalytic activity">
    <reaction evidence="8">
        <text>C-terminal L-cysteinyl-[HypE protein] + carbamoyl phosphate + ATP + H2O = C-terminal S-carboxamide-L-cysteinyl-[HypE protein] + AMP + phosphate + diphosphate + H(+)</text>
        <dbReference type="Rhea" id="RHEA:55636"/>
        <dbReference type="Rhea" id="RHEA-COMP:14247"/>
        <dbReference type="Rhea" id="RHEA-COMP:14392"/>
        <dbReference type="ChEBI" id="CHEBI:15377"/>
        <dbReference type="ChEBI" id="CHEBI:15378"/>
        <dbReference type="ChEBI" id="CHEBI:30616"/>
        <dbReference type="ChEBI" id="CHEBI:33019"/>
        <dbReference type="ChEBI" id="CHEBI:43474"/>
        <dbReference type="ChEBI" id="CHEBI:58228"/>
        <dbReference type="ChEBI" id="CHEBI:76913"/>
        <dbReference type="ChEBI" id="CHEBI:139126"/>
        <dbReference type="ChEBI" id="CHEBI:456215"/>
    </reaction>
</comment>
<dbReference type="InterPro" id="IPR011125">
    <property type="entry name" value="Znf_HypF"/>
</dbReference>
<dbReference type="PROSITE" id="PS51160">
    <property type="entry name" value="ACYLPHOSPHATASE_3"/>
    <property type="match status" value="1"/>
</dbReference>
<dbReference type="InterPro" id="IPR051060">
    <property type="entry name" value="Carbamoyltrans_HypF-like"/>
</dbReference>
<reference evidence="13 14" key="1">
    <citation type="submission" date="2024-10" db="EMBL/GenBank/DDBJ databases">
        <title>The Natural Products Discovery Center: Release of the First 8490 Sequenced Strains for Exploring Actinobacteria Biosynthetic Diversity.</title>
        <authorList>
            <person name="Kalkreuter E."/>
            <person name="Kautsar S.A."/>
            <person name="Yang D."/>
            <person name="Bader C.D."/>
            <person name="Teijaro C.N."/>
            <person name="Fluegel L."/>
            <person name="Davis C.M."/>
            <person name="Simpson J.R."/>
            <person name="Lauterbach L."/>
            <person name="Steele A.D."/>
            <person name="Gui C."/>
            <person name="Meng S."/>
            <person name="Li G."/>
            <person name="Viehrig K."/>
            <person name="Ye F."/>
            <person name="Su P."/>
            <person name="Kiefer A.F."/>
            <person name="Nichols A."/>
            <person name="Cepeda A.J."/>
            <person name="Yan W."/>
            <person name="Fan B."/>
            <person name="Jiang Y."/>
            <person name="Adhikari A."/>
            <person name="Zheng C.-J."/>
            <person name="Schuster L."/>
            <person name="Cowan T.M."/>
            <person name="Smanski M.J."/>
            <person name="Chevrette M.G."/>
            <person name="De Carvalho L.P.S."/>
            <person name="Shen B."/>
        </authorList>
    </citation>
    <scope>NUCLEOTIDE SEQUENCE [LARGE SCALE GENOMIC DNA]</scope>
    <source>
        <strain evidence="13 14">NPDC000087</strain>
    </source>
</reference>
<evidence type="ECO:0000256" key="10">
    <source>
        <dbReference type="PROSITE-ProRule" id="PRU00520"/>
    </source>
</evidence>
<evidence type="ECO:0000313" key="14">
    <source>
        <dbReference type="Proteomes" id="UP001602245"/>
    </source>
</evidence>
<evidence type="ECO:0000256" key="6">
    <source>
        <dbReference type="ARBA" id="ARBA00022771"/>
    </source>
</evidence>
<dbReference type="NCBIfam" id="TIGR00143">
    <property type="entry name" value="hypF"/>
    <property type="match status" value="1"/>
</dbReference>